<feature type="transmembrane region" description="Helical" evidence="2">
    <location>
        <begin position="17"/>
        <end position="37"/>
    </location>
</feature>
<evidence type="ECO:0000313" key="3">
    <source>
        <dbReference type="EMBL" id="ORE21027.1"/>
    </source>
</evidence>
<evidence type="ECO:0000313" key="4">
    <source>
        <dbReference type="Proteomes" id="UP000242381"/>
    </source>
</evidence>
<protein>
    <submittedName>
        <fullName evidence="3">Uncharacterized protein</fullName>
    </submittedName>
</protein>
<accession>A0A1X0S9R2</accession>
<feature type="region of interest" description="Disordered" evidence="1">
    <location>
        <begin position="111"/>
        <end position="132"/>
    </location>
</feature>
<dbReference type="EMBL" id="KV921285">
    <property type="protein sequence ID" value="ORE21027.1"/>
    <property type="molecule type" value="Genomic_DNA"/>
</dbReference>
<gene>
    <name evidence="3" type="ORF">BCV71DRAFT_278178</name>
</gene>
<keyword evidence="2" id="KW-1133">Transmembrane helix</keyword>
<proteinExistence type="predicted"/>
<sequence>MWDVCWMNACRARTGQTFYFTVTPILLAFGWCAINMVPIISLSNSTKLTWSFHKSDLGRHMVAIVKSTSVFFCSLSKDKSLEAPQSSTRANRESISRRGYSSSALEHVRLDTPRRSPSGGLETPDIPPLRMNRGGEDPSLSFWIGTTQSSSSNVHCNFPMLIFE</sequence>
<dbReference type="AlphaFoldDB" id="A0A1X0S9R2"/>
<keyword evidence="2" id="KW-0472">Membrane</keyword>
<evidence type="ECO:0000256" key="1">
    <source>
        <dbReference type="SAM" id="MobiDB-lite"/>
    </source>
</evidence>
<name>A0A1X0S9R2_RHIZD</name>
<evidence type="ECO:0000256" key="2">
    <source>
        <dbReference type="SAM" id="Phobius"/>
    </source>
</evidence>
<organism evidence="3 4">
    <name type="scientific">Rhizopus microsporus</name>
    <dbReference type="NCBI Taxonomy" id="58291"/>
    <lineage>
        <taxon>Eukaryota</taxon>
        <taxon>Fungi</taxon>
        <taxon>Fungi incertae sedis</taxon>
        <taxon>Mucoromycota</taxon>
        <taxon>Mucoromycotina</taxon>
        <taxon>Mucoromycetes</taxon>
        <taxon>Mucorales</taxon>
        <taxon>Mucorineae</taxon>
        <taxon>Rhizopodaceae</taxon>
        <taxon>Rhizopus</taxon>
    </lineage>
</organism>
<reference evidence="3 4" key="1">
    <citation type="journal article" date="2016" name="Proc. Natl. Acad. Sci. U.S.A.">
        <title>Lipid metabolic changes in an early divergent fungus govern the establishment of a mutualistic symbiosis with endobacteria.</title>
        <authorList>
            <person name="Lastovetsky O.A."/>
            <person name="Gaspar M.L."/>
            <person name="Mondo S.J."/>
            <person name="LaButti K.M."/>
            <person name="Sandor L."/>
            <person name="Grigoriev I.V."/>
            <person name="Henry S.A."/>
            <person name="Pawlowska T.E."/>
        </authorList>
    </citation>
    <scope>NUCLEOTIDE SEQUENCE [LARGE SCALE GENOMIC DNA]</scope>
    <source>
        <strain evidence="3 4">ATCC 11559</strain>
    </source>
</reference>
<keyword evidence="2" id="KW-0812">Transmembrane</keyword>
<dbReference type="Proteomes" id="UP000242381">
    <property type="component" value="Unassembled WGS sequence"/>
</dbReference>